<dbReference type="SUPFAM" id="SSF81383">
    <property type="entry name" value="F-box domain"/>
    <property type="match status" value="1"/>
</dbReference>
<dbReference type="Proteomes" id="UP000054107">
    <property type="component" value="Unassembled WGS sequence"/>
</dbReference>
<reference evidence="2 3" key="1">
    <citation type="submission" date="2014-09" db="EMBL/GenBank/DDBJ databases">
        <authorList>
            <person name="Ellenberger Sabrina"/>
        </authorList>
    </citation>
    <scope>NUCLEOTIDE SEQUENCE [LARGE SCALE GENOMIC DNA]</scope>
    <source>
        <strain evidence="2 3">CBS 412.66</strain>
    </source>
</reference>
<dbReference type="OrthoDB" id="427974at2759"/>
<protein>
    <recommendedName>
        <fullName evidence="1">F-box domain-containing protein</fullName>
    </recommendedName>
</protein>
<dbReference type="InterPro" id="IPR036047">
    <property type="entry name" value="F-box-like_dom_sf"/>
</dbReference>
<dbReference type="PROSITE" id="PS50181">
    <property type="entry name" value="FBOX"/>
    <property type="match status" value="1"/>
</dbReference>
<evidence type="ECO:0000313" key="2">
    <source>
        <dbReference type="EMBL" id="CEP07264.1"/>
    </source>
</evidence>
<proteinExistence type="predicted"/>
<keyword evidence="3" id="KW-1185">Reference proteome</keyword>
<organism evidence="2 3">
    <name type="scientific">Parasitella parasitica</name>
    <dbReference type="NCBI Taxonomy" id="35722"/>
    <lineage>
        <taxon>Eukaryota</taxon>
        <taxon>Fungi</taxon>
        <taxon>Fungi incertae sedis</taxon>
        <taxon>Mucoromycota</taxon>
        <taxon>Mucoromycotina</taxon>
        <taxon>Mucoromycetes</taxon>
        <taxon>Mucorales</taxon>
        <taxon>Mucorineae</taxon>
        <taxon>Mucoraceae</taxon>
        <taxon>Parasitella</taxon>
    </lineage>
</organism>
<sequence length="308" mass="35265">MPLTELPFELQLLILDQIKRENHLDLAPISQTCKHFASLVADRFNWTQTVTVVEPSHIASNAPSKLYMYRPLQKNGIHAKRLITTILQANVSGEPAISFVLSILRNQQRTSTLKGIHLLMPSKHHYKVYHALGKYPQTNLQELAIRDTTDDGYIMASTSSASQYHMLLLLQQFISKTLSESQSTLKRLELPSFPSTLLLAENALLFPQVSYLQVALTGHGQHYNDTWRRFKRMFPSLTELRLTLEKEHIALLRSLLQDVALFPWVKRLTIQSTECPKSYLSREELRNSLLQLHGLNRITAGWDMIALN</sequence>
<accession>A0A0B7MWI6</accession>
<dbReference type="AlphaFoldDB" id="A0A0B7MWI6"/>
<evidence type="ECO:0000259" key="1">
    <source>
        <dbReference type="PROSITE" id="PS50181"/>
    </source>
</evidence>
<dbReference type="InterPro" id="IPR001810">
    <property type="entry name" value="F-box_dom"/>
</dbReference>
<gene>
    <name evidence="2" type="primary">PARPA_00545.1 scaffold 917</name>
</gene>
<dbReference type="EMBL" id="LN719154">
    <property type="protein sequence ID" value="CEP07264.1"/>
    <property type="molecule type" value="Genomic_DNA"/>
</dbReference>
<feature type="domain" description="F-box" evidence="1">
    <location>
        <begin position="1"/>
        <end position="49"/>
    </location>
</feature>
<evidence type="ECO:0000313" key="3">
    <source>
        <dbReference type="Proteomes" id="UP000054107"/>
    </source>
</evidence>
<name>A0A0B7MWI6_9FUNG</name>